<organism evidence="1 2">
    <name type="scientific">Trichomonas vaginalis (strain ATCC PRA-98 / G3)</name>
    <dbReference type="NCBI Taxonomy" id="412133"/>
    <lineage>
        <taxon>Eukaryota</taxon>
        <taxon>Metamonada</taxon>
        <taxon>Parabasalia</taxon>
        <taxon>Trichomonadida</taxon>
        <taxon>Trichomonadidae</taxon>
        <taxon>Trichomonas</taxon>
    </lineage>
</organism>
<reference evidence="1" key="1">
    <citation type="submission" date="2006-10" db="EMBL/GenBank/DDBJ databases">
        <authorList>
            <person name="Amadeo P."/>
            <person name="Zhao Q."/>
            <person name="Wortman J."/>
            <person name="Fraser-Liggett C."/>
            <person name="Carlton J."/>
        </authorList>
    </citation>
    <scope>NUCLEOTIDE SEQUENCE</scope>
    <source>
        <strain evidence="1">G3</strain>
    </source>
</reference>
<dbReference type="InParanoid" id="A2HN26"/>
<protein>
    <recommendedName>
        <fullName evidence="3">Bap-like</fullName>
    </recommendedName>
</protein>
<keyword evidence="2" id="KW-1185">Reference proteome</keyword>
<evidence type="ECO:0008006" key="3">
    <source>
        <dbReference type="Google" id="ProtNLM"/>
    </source>
</evidence>
<sequence length="244" mass="28253">ETATKKTSQSIVVNEINTNYDFDFTVKIPSSFSEGTHIIYIWAVDSNQKDSNHLHYQFDFNYNTPSISITTENNQQIRKGINNQIEIKGSVTDLDGSGTVTINYIIDDNGLERLVERITIYNTSSHEFNKNIDIPSYLNEGIHKVTIYCYDESLKKSNEENINFIYIFNNPSLIVNKEPLSTYHNKIDRNITVSGTFTNENNAEHIYFFYVIDNSSRHNIEDVTITNEHEFTFFVPYRKGSLEK</sequence>
<evidence type="ECO:0000313" key="2">
    <source>
        <dbReference type="Proteomes" id="UP000001542"/>
    </source>
</evidence>
<dbReference type="VEuPathDB" id="TrichDB:TVAGG3_0739150"/>
<accession>A2HN26</accession>
<dbReference type="VEuPathDB" id="TrichDB:TVAG_512570"/>
<dbReference type="Proteomes" id="UP000001542">
    <property type="component" value="Unassembled WGS sequence"/>
</dbReference>
<reference evidence="1" key="2">
    <citation type="journal article" date="2007" name="Science">
        <title>Draft genome sequence of the sexually transmitted pathogen Trichomonas vaginalis.</title>
        <authorList>
            <person name="Carlton J.M."/>
            <person name="Hirt R.P."/>
            <person name="Silva J.C."/>
            <person name="Delcher A.L."/>
            <person name="Schatz M."/>
            <person name="Zhao Q."/>
            <person name="Wortman J.R."/>
            <person name="Bidwell S.L."/>
            <person name="Alsmark U.C.M."/>
            <person name="Besteiro S."/>
            <person name="Sicheritz-Ponten T."/>
            <person name="Noel C.J."/>
            <person name="Dacks J.B."/>
            <person name="Foster P.G."/>
            <person name="Simillion C."/>
            <person name="Van de Peer Y."/>
            <person name="Miranda-Saavedra D."/>
            <person name="Barton G.J."/>
            <person name="Westrop G.D."/>
            <person name="Mueller S."/>
            <person name="Dessi D."/>
            <person name="Fiori P.L."/>
            <person name="Ren Q."/>
            <person name="Paulsen I."/>
            <person name="Zhang H."/>
            <person name="Bastida-Corcuera F.D."/>
            <person name="Simoes-Barbosa A."/>
            <person name="Brown M.T."/>
            <person name="Hayes R.D."/>
            <person name="Mukherjee M."/>
            <person name="Okumura C.Y."/>
            <person name="Schneider R."/>
            <person name="Smith A.J."/>
            <person name="Vanacova S."/>
            <person name="Villalvazo M."/>
            <person name="Haas B.J."/>
            <person name="Pertea M."/>
            <person name="Feldblyum T.V."/>
            <person name="Utterback T.R."/>
            <person name="Shu C.L."/>
            <person name="Osoegawa K."/>
            <person name="de Jong P.J."/>
            <person name="Hrdy I."/>
            <person name="Horvathova L."/>
            <person name="Zubacova Z."/>
            <person name="Dolezal P."/>
            <person name="Malik S.B."/>
            <person name="Logsdon J.M. Jr."/>
            <person name="Henze K."/>
            <person name="Gupta A."/>
            <person name="Wang C.C."/>
            <person name="Dunne R.L."/>
            <person name="Upcroft J.A."/>
            <person name="Upcroft P."/>
            <person name="White O."/>
            <person name="Salzberg S.L."/>
            <person name="Tang P."/>
            <person name="Chiu C.-H."/>
            <person name="Lee Y.-S."/>
            <person name="Embley T.M."/>
            <person name="Coombs G.H."/>
            <person name="Mottram J.C."/>
            <person name="Tachezy J."/>
            <person name="Fraser-Liggett C.M."/>
            <person name="Johnson P.J."/>
        </authorList>
    </citation>
    <scope>NUCLEOTIDE SEQUENCE [LARGE SCALE GENOMIC DNA]</scope>
    <source>
        <strain evidence="1">G3</strain>
    </source>
</reference>
<dbReference type="EMBL" id="DS139070">
    <property type="protein sequence ID" value="EAX69191.1"/>
    <property type="molecule type" value="Genomic_DNA"/>
</dbReference>
<dbReference type="AlphaFoldDB" id="A2HN26"/>
<gene>
    <name evidence="1" type="ORF">TVAG_512570</name>
</gene>
<proteinExistence type="predicted"/>
<feature type="non-terminal residue" evidence="1">
    <location>
        <position position="1"/>
    </location>
</feature>
<evidence type="ECO:0000313" key="1">
    <source>
        <dbReference type="EMBL" id="EAX69191.1"/>
    </source>
</evidence>
<name>A2HN26_TRIV3</name>